<feature type="compositionally biased region" description="Polar residues" evidence="1">
    <location>
        <begin position="7"/>
        <end position="29"/>
    </location>
</feature>
<comment type="caution">
    <text evidence="2">The sequence shown here is derived from an EMBL/GenBank/DDBJ whole genome shotgun (WGS) entry which is preliminary data.</text>
</comment>
<dbReference type="RefSeq" id="XP_044548585.1">
    <property type="nucleotide sequence ID" value="XM_044694560.1"/>
</dbReference>
<evidence type="ECO:0000256" key="1">
    <source>
        <dbReference type="SAM" id="MobiDB-lite"/>
    </source>
</evidence>
<feature type="region of interest" description="Disordered" evidence="1">
    <location>
        <begin position="168"/>
        <end position="199"/>
    </location>
</feature>
<name>A0AA88GKZ5_NAELO</name>
<feature type="region of interest" description="Disordered" evidence="1">
    <location>
        <begin position="555"/>
        <end position="575"/>
    </location>
</feature>
<feature type="compositionally biased region" description="Polar residues" evidence="1">
    <location>
        <begin position="135"/>
        <end position="147"/>
    </location>
</feature>
<keyword evidence="3" id="KW-1185">Reference proteome</keyword>
<protein>
    <submittedName>
        <fullName evidence="2">Uncharacterized protein</fullName>
    </submittedName>
</protein>
<sequence length="649" mass="75075">MSLARSPPSSTNTTQHSDSLMKASSTSLTGGAKQEEEEDDKNDETQTSKRKHSESINPVLLDMMKLNSKETVTKVSSLSDLSSNENQNKQQIVRSKARKKVRIEGSGSVGNLKLPDIGKLNRAFVSEESKDRSSEYPSPHTSNSARLVSHESFSSLIADQMLREMTPGKFKVREDSEKHQKSSASGRKRGKGSEFLSKHTRDENYRQRVLLALYEKFESKDGLNKASVAKILTTFDDGSSLSDISKFISDFDFIQTRLQQEKQPITHEPISLPKETKRSLQRREISSEAVNIFERELPKALRIKINEMKNNPRFLLRMEGEKFHHRKRNKKDISAEAVASVETVPKLAQRSEEGEDVPFIGRLKNPNLTIILTELLKKQNTLQFFDPNTKTKFNEFLNSQRPKFWLSVVKITNFLETASNALQNYRNDTILKKKDARFSENIYVAKMKWRINRKKIAAEIIRRSFICFLDTKLVYKEMIRSYIEIRKARIQLLMLQFEKYEKIRNSQAVSTIARGIVKTKSQSKILLTTDMKKEVLKITDSTSLAPTPQLYRTPSRQKLRVEDEQQQPKEEKKNESLIPPHIRLKLITEEYITRRQKFLTSVYQSKKKHWFKCLFESSKMYELIARAHKTTSDLITKRRGSFYDLTITE</sequence>
<feature type="compositionally biased region" description="Basic and acidic residues" evidence="1">
    <location>
        <begin position="171"/>
        <end position="180"/>
    </location>
</feature>
<dbReference type="GeneID" id="68097328"/>
<evidence type="ECO:0000313" key="3">
    <source>
        <dbReference type="Proteomes" id="UP000816034"/>
    </source>
</evidence>
<organism evidence="2 3">
    <name type="scientific">Naegleria lovaniensis</name>
    <name type="common">Amoeba</name>
    <dbReference type="NCBI Taxonomy" id="51637"/>
    <lineage>
        <taxon>Eukaryota</taxon>
        <taxon>Discoba</taxon>
        <taxon>Heterolobosea</taxon>
        <taxon>Tetramitia</taxon>
        <taxon>Eutetramitia</taxon>
        <taxon>Vahlkampfiidae</taxon>
        <taxon>Naegleria</taxon>
    </lineage>
</organism>
<evidence type="ECO:0000313" key="2">
    <source>
        <dbReference type="EMBL" id="KAG2382906.1"/>
    </source>
</evidence>
<dbReference type="AlphaFoldDB" id="A0AA88GKZ5"/>
<feature type="compositionally biased region" description="Basic and acidic residues" evidence="1">
    <location>
        <begin position="559"/>
        <end position="575"/>
    </location>
</feature>
<dbReference type="Proteomes" id="UP000816034">
    <property type="component" value="Unassembled WGS sequence"/>
</dbReference>
<feature type="compositionally biased region" description="Basic and acidic residues" evidence="1">
    <location>
        <begin position="125"/>
        <end position="134"/>
    </location>
</feature>
<reference evidence="2 3" key="1">
    <citation type="journal article" date="2018" name="BMC Genomics">
        <title>The genome of Naegleria lovaniensis, the basis for a comparative approach to unravel pathogenicity factors of the human pathogenic amoeba N. fowleri.</title>
        <authorList>
            <person name="Liechti N."/>
            <person name="Schurch N."/>
            <person name="Bruggmann R."/>
            <person name="Wittwer M."/>
        </authorList>
    </citation>
    <scope>NUCLEOTIDE SEQUENCE [LARGE SCALE GENOMIC DNA]</scope>
    <source>
        <strain evidence="2 3">ATCC 30569</strain>
    </source>
</reference>
<dbReference type="EMBL" id="PYSW02000022">
    <property type="protein sequence ID" value="KAG2382906.1"/>
    <property type="molecule type" value="Genomic_DNA"/>
</dbReference>
<gene>
    <name evidence="2" type="ORF">C9374_004873</name>
</gene>
<feature type="compositionally biased region" description="Polar residues" evidence="1">
    <location>
        <begin position="73"/>
        <end position="93"/>
    </location>
</feature>
<feature type="region of interest" description="Disordered" evidence="1">
    <location>
        <begin position="1"/>
        <end position="147"/>
    </location>
</feature>
<accession>A0AA88GKZ5</accession>
<proteinExistence type="predicted"/>